<evidence type="ECO:0000256" key="1">
    <source>
        <dbReference type="ARBA" id="ARBA00007265"/>
    </source>
</evidence>
<reference evidence="6 7" key="1">
    <citation type="journal article" date="2018" name="Mol. Biol. Evol.">
        <title>Broad Genomic Sampling Reveals a Smut Pathogenic Ancestry of the Fungal Clade Ustilaginomycotina.</title>
        <authorList>
            <person name="Kijpornyongpan T."/>
            <person name="Mondo S.J."/>
            <person name="Barry K."/>
            <person name="Sandor L."/>
            <person name="Lee J."/>
            <person name="Lipzen A."/>
            <person name="Pangilinan J."/>
            <person name="LaButti K."/>
            <person name="Hainaut M."/>
            <person name="Henrissat B."/>
            <person name="Grigoriev I.V."/>
            <person name="Spatafora J.W."/>
            <person name="Aime M.C."/>
        </authorList>
    </citation>
    <scope>NUCLEOTIDE SEQUENCE [LARGE SCALE GENOMIC DNA]</scope>
    <source>
        <strain evidence="6 7">MCA 5214</strain>
    </source>
</reference>
<dbReference type="InterPro" id="IPR002646">
    <property type="entry name" value="PolA_pol_head_dom"/>
</dbReference>
<dbReference type="Pfam" id="PF01743">
    <property type="entry name" value="PolyA_pol"/>
    <property type="match status" value="1"/>
</dbReference>
<evidence type="ECO:0000256" key="3">
    <source>
        <dbReference type="ARBA" id="ARBA00022884"/>
    </source>
</evidence>
<dbReference type="GO" id="GO:0052929">
    <property type="term" value="F:ATP:3'-cytidine-cytidine-tRNA adenylyltransferase activity"/>
    <property type="evidence" value="ECO:0007669"/>
    <property type="project" value="TreeGrafter"/>
</dbReference>
<keyword evidence="3 4" id="KW-0694">RNA-binding</keyword>
<gene>
    <name evidence="6" type="ORF">BDZ90DRAFT_234623</name>
</gene>
<evidence type="ECO:0000256" key="4">
    <source>
        <dbReference type="RuleBase" id="RU003953"/>
    </source>
</evidence>
<dbReference type="GeneID" id="37028908"/>
<dbReference type="CDD" id="cd05398">
    <property type="entry name" value="NT_ClassII-CCAase"/>
    <property type="match status" value="1"/>
</dbReference>
<organism evidence="6 7">
    <name type="scientific">Jaminaea rosea</name>
    <dbReference type="NCBI Taxonomy" id="1569628"/>
    <lineage>
        <taxon>Eukaryota</taxon>
        <taxon>Fungi</taxon>
        <taxon>Dikarya</taxon>
        <taxon>Basidiomycota</taxon>
        <taxon>Ustilaginomycotina</taxon>
        <taxon>Exobasidiomycetes</taxon>
        <taxon>Microstromatales</taxon>
        <taxon>Microstromatales incertae sedis</taxon>
        <taxon>Jaminaea</taxon>
    </lineage>
</organism>
<dbReference type="GO" id="GO:0003723">
    <property type="term" value="F:RNA binding"/>
    <property type="evidence" value="ECO:0007669"/>
    <property type="project" value="UniProtKB-KW"/>
</dbReference>
<dbReference type="PANTHER" id="PTHR13734">
    <property type="entry name" value="TRNA-NUCLEOTIDYLTRANSFERASE"/>
    <property type="match status" value="1"/>
</dbReference>
<keyword evidence="7" id="KW-1185">Reference proteome</keyword>
<dbReference type="OrthoDB" id="445712at2759"/>
<comment type="similarity">
    <text evidence="1 4">Belongs to the tRNA nucleotidyltransferase/poly(A) polymerase family.</text>
</comment>
<accession>A0A316UI53</accession>
<proteinExistence type="inferred from homology"/>
<name>A0A316UI53_9BASI</name>
<sequence>MLARSRPLLRIATSSSHRQAVLLPQLPTHFTPPTAQPSPAYSQLSQRTALRLVHSHHRTSYAMAHLPPSPTIALTPSESTLVSLLSSCCAWINSTHPQPSPDEGGSHVDYARSGPLEARIAGGWVRDKLLGLPSNDLDISLSLMTGLNFAILFKQYLSTVAPSTPGSSSHDNMATQAAEALSRITKIAANPEQSKNLETATATFNGLQLDFVNLRKEVYHGDSRIPVMEFGDPREDAERRDITINSLFFNVHTREVEDCTGMGLEDMRAGLVRTPLSPLTTFLDDPLRILRCVRFASRFNYRLDAGIVACLKGEGNVERGDDPRLREMEAGEVPRRGRELVREALVSKVSRERVGIEVDKMMKGPFPLLAHYHLMDLDLHSLVFSPYSLIVNGKTLPHRAAPNDLNSSSAAKLALTLSHLLDCLSPSPITRNSTLSIPTSFLPHYDPALLASVPAELKAPLADAEQRRRLEYCCALLGSAQGEVEEKKNKYIPASEAVLLYGLKLGRATSAQPVSSLVTAATSLLPGPQDGVDHIEQKALESIPNLPTLLEGQLTTQPLVTLFLRDKNLNNPALNMHPSTALTAAFLYAAGTSILPASSWSTAYAPLLELVAQHDLYARLDEKPLLDGNAVLALLELKPGPMTTRLLNAVLVWQFARSREEASGEEAKREVGGWLKGLWEQGWIVPFEERGKGGDAKGKKKVKTDKK</sequence>
<evidence type="ECO:0000256" key="2">
    <source>
        <dbReference type="ARBA" id="ARBA00022679"/>
    </source>
</evidence>
<dbReference type="STRING" id="1569628.A0A316UI53"/>
<feature type="domain" description="Poly A polymerase head" evidence="5">
    <location>
        <begin position="118"/>
        <end position="273"/>
    </location>
</feature>
<dbReference type="InterPro" id="IPR043519">
    <property type="entry name" value="NT_sf"/>
</dbReference>
<dbReference type="EMBL" id="KZ819678">
    <property type="protein sequence ID" value="PWN25017.1"/>
    <property type="molecule type" value="Genomic_DNA"/>
</dbReference>
<dbReference type="SUPFAM" id="SSF81891">
    <property type="entry name" value="Poly A polymerase C-terminal region-like"/>
    <property type="match status" value="2"/>
</dbReference>
<dbReference type="GO" id="GO:0052927">
    <property type="term" value="F:CC tRNA cytidylyltransferase activity"/>
    <property type="evidence" value="ECO:0007669"/>
    <property type="project" value="TreeGrafter"/>
</dbReference>
<dbReference type="Proteomes" id="UP000245884">
    <property type="component" value="Unassembled WGS sequence"/>
</dbReference>
<dbReference type="PANTHER" id="PTHR13734:SF5">
    <property type="entry name" value="CCA TRNA NUCLEOTIDYLTRANSFERASE, MITOCHONDRIAL"/>
    <property type="match status" value="1"/>
</dbReference>
<evidence type="ECO:0000313" key="7">
    <source>
        <dbReference type="Proteomes" id="UP000245884"/>
    </source>
</evidence>
<dbReference type="Gene3D" id="1.10.110.30">
    <property type="match status" value="1"/>
</dbReference>
<dbReference type="Gene3D" id="3.30.460.10">
    <property type="entry name" value="Beta Polymerase, domain 2"/>
    <property type="match status" value="1"/>
</dbReference>
<evidence type="ECO:0000313" key="6">
    <source>
        <dbReference type="EMBL" id="PWN25017.1"/>
    </source>
</evidence>
<dbReference type="RefSeq" id="XP_025359629.1">
    <property type="nucleotide sequence ID" value="XM_025507085.1"/>
</dbReference>
<evidence type="ECO:0000259" key="5">
    <source>
        <dbReference type="Pfam" id="PF01743"/>
    </source>
</evidence>
<keyword evidence="2 4" id="KW-0808">Transferase</keyword>
<dbReference type="GO" id="GO:0001680">
    <property type="term" value="P:tRNA 3'-terminal CCA addition"/>
    <property type="evidence" value="ECO:0007669"/>
    <property type="project" value="UniProtKB-ARBA"/>
</dbReference>
<dbReference type="AlphaFoldDB" id="A0A316UI53"/>
<protein>
    <recommendedName>
        <fullName evidence="5">Poly A polymerase head domain-containing protein</fullName>
    </recommendedName>
</protein>
<dbReference type="SUPFAM" id="SSF81301">
    <property type="entry name" value="Nucleotidyltransferase"/>
    <property type="match status" value="1"/>
</dbReference>